<organism evidence="4 5">
    <name type="scientific">Salix suchowensis</name>
    <dbReference type="NCBI Taxonomy" id="1278906"/>
    <lineage>
        <taxon>Eukaryota</taxon>
        <taxon>Viridiplantae</taxon>
        <taxon>Streptophyta</taxon>
        <taxon>Embryophyta</taxon>
        <taxon>Tracheophyta</taxon>
        <taxon>Spermatophyta</taxon>
        <taxon>Magnoliopsida</taxon>
        <taxon>eudicotyledons</taxon>
        <taxon>Gunneridae</taxon>
        <taxon>Pentapetalae</taxon>
        <taxon>rosids</taxon>
        <taxon>fabids</taxon>
        <taxon>Malpighiales</taxon>
        <taxon>Salicaceae</taxon>
        <taxon>Saliceae</taxon>
        <taxon>Salix</taxon>
    </lineage>
</organism>
<evidence type="ECO:0000313" key="4">
    <source>
        <dbReference type="EMBL" id="KAJ6360639.1"/>
    </source>
</evidence>
<dbReference type="Proteomes" id="UP001141253">
    <property type="component" value="Chromosome 13"/>
</dbReference>
<name>A0ABQ9AXW3_9ROSI</name>
<comment type="caution">
    <text evidence="4">The sequence shown here is derived from an EMBL/GenBank/DDBJ whole genome shotgun (WGS) entry which is preliminary data.</text>
</comment>
<keyword evidence="5" id="KW-1185">Reference proteome</keyword>
<gene>
    <name evidence="4" type="ORF">OIU77_004618</name>
</gene>
<proteinExistence type="inferred from homology"/>
<evidence type="ECO:0000256" key="1">
    <source>
        <dbReference type="ARBA" id="ARBA00010617"/>
    </source>
</evidence>
<dbReference type="EMBL" id="JAPFFI010000015">
    <property type="protein sequence ID" value="KAJ6360639.1"/>
    <property type="molecule type" value="Genomic_DNA"/>
</dbReference>
<evidence type="ECO:0000313" key="5">
    <source>
        <dbReference type="Proteomes" id="UP001141253"/>
    </source>
</evidence>
<evidence type="ECO:0008006" key="6">
    <source>
        <dbReference type="Google" id="ProtNLM"/>
    </source>
</evidence>
<comment type="similarity">
    <text evidence="1">Belongs to the cytochrome P450 family.</text>
</comment>
<keyword evidence="3" id="KW-0408">Iron</keyword>
<dbReference type="Gene3D" id="1.10.630.10">
    <property type="entry name" value="Cytochrome P450"/>
    <property type="match status" value="1"/>
</dbReference>
<keyword evidence="2" id="KW-0479">Metal-binding</keyword>
<dbReference type="InterPro" id="IPR036396">
    <property type="entry name" value="Cyt_P450_sf"/>
</dbReference>
<dbReference type="SUPFAM" id="SSF48264">
    <property type="entry name" value="Cytochrome P450"/>
    <property type="match status" value="1"/>
</dbReference>
<dbReference type="PANTHER" id="PTHR24286">
    <property type="entry name" value="CYTOCHROME P450 26"/>
    <property type="match status" value="1"/>
</dbReference>
<evidence type="ECO:0000256" key="3">
    <source>
        <dbReference type="ARBA" id="ARBA00023004"/>
    </source>
</evidence>
<dbReference type="Pfam" id="PF00067">
    <property type="entry name" value="p450"/>
    <property type="match status" value="1"/>
</dbReference>
<reference evidence="4" key="1">
    <citation type="submission" date="2022-10" db="EMBL/GenBank/DDBJ databases">
        <authorList>
            <person name="Hyden B.L."/>
            <person name="Feng K."/>
            <person name="Yates T."/>
            <person name="Jawdy S."/>
            <person name="Smart L.B."/>
            <person name="Muchero W."/>
        </authorList>
    </citation>
    <scope>NUCLEOTIDE SEQUENCE</scope>
    <source>
        <tissue evidence="4">Shoot tip</tissue>
    </source>
</reference>
<accession>A0ABQ9AXW3</accession>
<reference evidence="4" key="2">
    <citation type="journal article" date="2023" name="Int. J. Mol. Sci.">
        <title>De Novo Assembly and Annotation of 11 Diverse Shrub Willow (Salix) Genomes Reveals Novel Gene Organization in Sex-Linked Regions.</title>
        <authorList>
            <person name="Hyden B."/>
            <person name="Feng K."/>
            <person name="Yates T.B."/>
            <person name="Jawdy S."/>
            <person name="Cereghino C."/>
            <person name="Smart L.B."/>
            <person name="Muchero W."/>
        </authorList>
    </citation>
    <scope>NUCLEOTIDE SEQUENCE</scope>
    <source>
        <tissue evidence="4">Shoot tip</tissue>
    </source>
</reference>
<dbReference type="PANTHER" id="PTHR24286:SF53">
    <property type="entry name" value="BETA-AMYRIN 28-OXIDASE-LIKE"/>
    <property type="match status" value="1"/>
</dbReference>
<evidence type="ECO:0000256" key="2">
    <source>
        <dbReference type="ARBA" id="ARBA00022723"/>
    </source>
</evidence>
<sequence>MLLASDENGQPLNERDIAYKVLGLLVAGHDTTSSAITMVIYYLAEYPHIYQRVLEEQKEIAMSKAPGELLNWEDVQKMNYSWSVACEVLRVSPPVSGTFREVIADISFAGFSIPKGWKAYWSVYSTHKNPKYFPDPERKRICSVGDSCISAQSGEQIQMGESDYKRKDHVHLICHASKRPSSSSPASRELNSLRPVCRISK</sequence>
<dbReference type="InterPro" id="IPR001128">
    <property type="entry name" value="Cyt_P450"/>
</dbReference>
<protein>
    <recommendedName>
        <fullName evidence="6">Cytochrome P450</fullName>
    </recommendedName>
</protein>